<protein>
    <submittedName>
        <fullName evidence="10">Regulatory protein PfoR</fullName>
    </submittedName>
</protein>
<dbReference type="PANTHER" id="PTHR40063">
    <property type="entry name" value="MEMBRANE PROTEIN-RELATED"/>
    <property type="match status" value="1"/>
</dbReference>
<keyword evidence="5 8" id="KW-0812">Transmembrane</keyword>
<dbReference type="GO" id="GO:0009401">
    <property type="term" value="P:phosphoenolpyruvate-dependent sugar phosphotransferase system"/>
    <property type="evidence" value="ECO:0007669"/>
    <property type="project" value="InterPro"/>
</dbReference>
<keyword evidence="7 8" id="KW-0472">Membrane</keyword>
<evidence type="ECO:0000256" key="3">
    <source>
        <dbReference type="ARBA" id="ARBA00022475"/>
    </source>
</evidence>
<gene>
    <name evidence="10" type="ORF">VIBC2010_02416</name>
</gene>
<comment type="caution">
    <text evidence="10">The sequence shown here is derived from an EMBL/GenBank/DDBJ whole genome shotgun (WGS) entry which is preliminary data.</text>
</comment>
<dbReference type="PANTHER" id="PTHR40063:SF1">
    <property type="entry name" value="MEMBRANE PROTEIN"/>
    <property type="match status" value="1"/>
</dbReference>
<evidence type="ECO:0000256" key="6">
    <source>
        <dbReference type="ARBA" id="ARBA00022989"/>
    </source>
</evidence>
<feature type="transmembrane region" description="Helical" evidence="8">
    <location>
        <begin position="166"/>
        <end position="185"/>
    </location>
</feature>
<comment type="subcellular location">
    <subcellularLocation>
        <location evidence="1">Cell membrane</location>
        <topology evidence="1">Multi-pass membrane protein</topology>
    </subcellularLocation>
</comment>
<organism evidence="10 11">
    <name type="scientific">Vibrio caribbeanicus ATCC BAA-2122</name>
    <dbReference type="NCBI Taxonomy" id="796620"/>
    <lineage>
        <taxon>Bacteria</taxon>
        <taxon>Pseudomonadati</taxon>
        <taxon>Pseudomonadota</taxon>
        <taxon>Gammaproteobacteria</taxon>
        <taxon>Vibrionales</taxon>
        <taxon>Vibrionaceae</taxon>
        <taxon>Vibrio</taxon>
    </lineage>
</organism>
<evidence type="ECO:0000313" key="10">
    <source>
        <dbReference type="EMBL" id="EFP94884.1"/>
    </source>
</evidence>
<reference evidence="10 11" key="1">
    <citation type="journal article" date="2012" name="Int. J. Syst. Evol. Microbiol.">
        <title>Vibrio caribbeanicus sp. nov., isolated from the marine sponge Scleritoderma cyanea.</title>
        <authorList>
            <person name="Hoffmann M."/>
            <person name="Monday S.R."/>
            <person name="Allard M.W."/>
            <person name="Strain E.A."/>
            <person name="Whittaker P."/>
            <person name="Naum M."/>
            <person name="McCarthy P.J."/>
            <person name="Lopez J.V."/>
            <person name="Fischer M."/>
            <person name="Brown E.W."/>
        </authorList>
    </citation>
    <scope>NUCLEOTIDE SEQUENCE [LARGE SCALE GENOMIC DNA]</scope>
    <source>
        <strain evidence="10 11">ATCC BAA-2122</strain>
    </source>
</reference>
<evidence type="ECO:0000256" key="8">
    <source>
        <dbReference type="SAM" id="Phobius"/>
    </source>
</evidence>
<feature type="transmembrane region" description="Helical" evidence="8">
    <location>
        <begin position="302"/>
        <end position="325"/>
    </location>
</feature>
<dbReference type="Proteomes" id="UP000002943">
    <property type="component" value="Unassembled WGS sequence"/>
</dbReference>
<evidence type="ECO:0000256" key="5">
    <source>
        <dbReference type="ARBA" id="ARBA00022692"/>
    </source>
</evidence>
<dbReference type="AlphaFoldDB" id="E3BPV9"/>
<feature type="transmembrane region" description="Helical" evidence="8">
    <location>
        <begin position="128"/>
        <end position="145"/>
    </location>
</feature>
<dbReference type="eggNOG" id="COG3641">
    <property type="taxonomic scope" value="Bacteria"/>
</dbReference>
<feature type="domain" description="Phosphotransferase system EIIC" evidence="9">
    <location>
        <begin position="30"/>
        <end position="324"/>
    </location>
</feature>
<evidence type="ECO:0000256" key="7">
    <source>
        <dbReference type="ARBA" id="ARBA00023136"/>
    </source>
</evidence>
<dbReference type="OrthoDB" id="400429at2"/>
<keyword evidence="2" id="KW-0813">Transport</keyword>
<dbReference type="GO" id="GO:0008982">
    <property type="term" value="F:protein-N(PI)-phosphohistidine-sugar phosphotransferase activity"/>
    <property type="evidence" value="ECO:0007669"/>
    <property type="project" value="InterPro"/>
</dbReference>
<feature type="transmembrane region" description="Helical" evidence="8">
    <location>
        <begin position="197"/>
        <end position="223"/>
    </location>
</feature>
<sequence length="339" mass="35042">MEIFTGIFALLVALCLFSLFSFKAPKGNAAMSGLADAAIATFLLEAIHKFVLGNLLGIDYLGELGNTIGGMGGIAAAALVMLRMGTPPLYAVVTGLSMANLGILEGFIVGYLFTFIVPIFKKYLPEGVDIIVGALTLAPLANLFGTSISPALDMLMGTLADMITEATLLSPLAMGFILGGLIKMVCTSPLSSMALTAMLGLTGLPMGIAAMACFGGSFTNGVIFHKLKLGKLSNTISVMIEPLTQAHIVTRNPLPIFMSNFLGGSLAGMTAAYLGIVNNAPGTASPVPGLLSSIAFNSPEKLLIAALATAIAGLVGGIIGHRIYLHFFSKRVPIQACPE</sequence>
<dbReference type="GO" id="GO:0005886">
    <property type="term" value="C:plasma membrane"/>
    <property type="evidence" value="ECO:0007669"/>
    <property type="project" value="UniProtKB-SubCell"/>
</dbReference>
<accession>E3BPV9</accession>
<dbReference type="EMBL" id="AEIU01000111">
    <property type="protein sequence ID" value="EFP94884.1"/>
    <property type="molecule type" value="Genomic_DNA"/>
</dbReference>
<dbReference type="Pfam" id="PF13303">
    <property type="entry name" value="PTS_EIIC_2"/>
    <property type="match status" value="1"/>
</dbReference>
<dbReference type="InterPro" id="IPR003352">
    <property type="entry name" value="PTS_EIIC"/>
</dbReference>
<keyword evidence="3" id="KW-1003">Cell membrane</keyword>
<evidence type="ECO:0000256" key="4">
    <source>
        <dbReference type="ARBA" id="ARBA00022597"/>
    </source>
</evidence>
<keyword evidence="4" id="KW-0762">Sugar transport</keyword>
<evidence type="ECO:0000313" key="11">
    <source>
        <dbReference type="Proteomes" id="UP000002943"/>
    </source>
</evidence>
<dbReference type="STRING" id="796620.VIBC2010_02416"/>
<proteinExistence type="predicted"/>
<evidence type="ECO:0000256" key="1">
    <source>
        <dbReference type="ARBA" id="ARBA00004651"/>
    </source>
</evidence>
<feature type="transmembrane region" description="Helical" evidence="8">
    <location>
        <begin position="61"/>
        <end position="82"/>
    </location>
</feature>
<keyword evidence="6 8" id="KW-1133">Transmembrane helix</keyword>
<evidence type="ECO:0000256" key="2">
    <source>
        <dbReference type="ARBA" id="ARBA00022448"/>
    </source>
</evidence>
<feature type="transmembrane region" description="Helical" evidence="8">
    <location>
        <begin position="89"/>
        <end position="116"/>
    </location>
</feature>
<dbReference type="RefSeq" id="WP_009603220.1">
    <property type="nucleotide sequence ID" value="NZ_AEIU01000111.1"/>
</dbReference>
<name>E3BPV9_9VIBR</name>
<evidence type="ECO:0000259" key="9">
    <source>
        <dbReference type="Pfam" id="PF13303"/>
    </source>
</evidence>
<feature type="transmembrane region" description="Helical" evidence="8">
    <location>
        <begin position="261"/>
        <end position="282"/>
    </location>
</feature>
<keyword evidence="11" id="KW-1185">Reference proteome</keyword>